<feature type="transmembrane region" description="Helical" evidence="7">
    <location>
        <begin position="106"/>
        <end position="126"/>
    </location>
</feature>
<feature type="transmembrane region" description="Helical" evidence="7">
    <location>
        <begin position="43"/>
        <end position="66"/>
    </location>
</feature>
<sequence length="150" mass="16439">MAILRSGYKSRHFGLLLLRVGIGIMFILHGWPKLAGGPERWEMIGQSMQSLGIDFAPTFWGFMAGFAEAAGGLLLALGLLFRPACFLLVLTMLVATTKHATAGDGFAGYSHALEAGILFFSLLFIGPGKYSLDHKMFSEEKRRSKSGYYQ</sequence>
<evidence type="ECO:0000256" key="4">
    <source>
        <dbReference type="ARBA" id="ARBA00022692"/>
    </source>
</evidence>
<dbReference type="Proteomes" id="UP001597094">
    <property type="component" value="Unassembled WGS sequence"/>
</dbReference>
<dbReference type="InterPro" id="IPR051907">
    <property type="entry name" value="DoxX-like_oxidoreductase"/>
</dbReference>
<reference evidence="9" key="1">
    <citation type="journal article" date="2019" name="Int. J. Syst. Evol. Microbiol.">
        <title>The Global Catalogue of Microorganisms (GCM) 10K type strain sequencing project: providing services to taxonomists for standard genome sequencing and annotation.</title>
        <authorList>
            <consortium name="The Broad Institute Genomics Platform"/>
            <consortium name="The Broad Institute Genome Sequencing Center for Infectious Disease"/>
            <person name="Wu L."/>
            <person name="Ma J."/>
        </authorList>
    </citation>
    <scope>NUCLEOTIDE SEQUENCE [LARGE SCALE GENOMIC DNA]</scope>
    <source>
        <strain evidence="9">JCM 31319</strain>
    </source>
</reference>
<feature type="transmembrane region" description="Helical" evidence="7">
    <location>
        <begin position="12"/>
        <end position="31"/>
    </location>
</feature>
<keyword evidence="6 7" id="KW-0472">Membrane</keyword>
<evidence type="ECO:0000256" key="6">
    <source>
        <dbReference type="ARBA" id="ARBA00023136"/>
    </source>
</evidence>
<dbReference type="EMBL" id="JBHTLD010000035">
    <property type="protein sequence ID" value="MFD1185762.1"/>
    <property type="molecule type" value="Genomic_DNA"/>
</dbReference>
<comment type="subcellular location">
    <subcellularLocation>
        <location evidence="1">Cell membrane</location>
        <topology evidence="1">Multi-pass membrane protein</topology>
    </subcellularLocation>
</comment>
<name>A0ABW3SMS1_9BACT</name>
<evidence type="ECO:0000256" key="5">
    <source>
        <dbReference type="ARBA" id="ARBA00022989"/>
    </source>
</evidence>
<organism evidence="8 9">
    <name type="scientific">Pontibacter rugosus</name>
    <dbReference type="NCBI Taxonomy" id="1745966"/>
    <lineage>
        <taxon>Bacteria</taxon>
        <taxon>Pseudomonadati</taxon>
        <taxon>Bacteroidota</taxon>
        <taxon>Cytophagia</taxon>
        <taxon>Cytophagales</taxon>
        <taxon>Hymenobacteraceae</taxon>
        <taxon>Pontibacter</taxon>
    </lineage>
</organism>
<dbReference type="Pfam" id="PF07681">
    <property type="entry name" value="DoxX"/>
    <property type="match status" value="1"/>
</dbReference>
<dbReference type="PANTHER" id="PTHR33452:SF1">
    <property type="entry name" value="INNER MEMBRANE PROTEIN YPHA-RELATED"/>
    <property type="match status" value="1"/>
</dbReference>
<keyword evidence="9" id="KW-1185">Reference proteome</keyword>
<evidence type="ECO:0000313" key="9">
    <source>
        <dbReference type="Proteomes" id="UP001597094"/>
    </source>
</evidence>
<accession>A0ABW3SMS1</accession>
<evidence type="ECO:0000256" key="1">
    <source>
        <dbReference type="ARBA" id="ARBA00004651"/>
    </source>
</evidence>
<keyword evidence="5 7" id="KW-1133">Transmembrane helix</keyword>
<evidence type="ECO:0000256" key="2">
    <source>
        <dbReference type="ARBA" id="ARBA00006679"/>
    </source>
</evidence>
<keyword evidence="3" id="KW-1003">Cell membrane</keyword>
<dbReference type="PANTHER" id="PTHR33452">
    <property type="entry name" value="OXIDOREDUCTASE CATD-RELATED"/>
    <property type="match status" value="1"/>
</dbReference>
<comment type="caution">
    <text evidence="8">The sequence shown here is derived from an EMBL/GenBank/DDBJ whole genome shotgun (WGS) entry which is preliminary data.</text>
</comment>
<keyword evidence="4 7" id="KW-0812">Transmembrane</keyword>
<dbReference type="InterPro" id="IPR032808">
    <property type="entry name" value="DoxX"/>
</dbReference>
<feature type="transmembrane region" description="Helical" evidence="7">
    <location>
        <begin position="73"/>
        <end position="94"/>
    </location>
</feature>
<comment type="similarity">
    <text evidence="2">Belongs to the DoxX family.</text>
</comment>
<protein>
    <submittedName>
        <fullName evidence="8">DoxX family protein</fullName>
    </submittedName>
</protein>
<gene>
    <name evidence="8" type="ORF">ACFQ2O_06030</name>
</gene>
<dbReference type="RefSeq" id="WP_377523978.1">
    <property type="nucleotide sequence ID" value="NZ_JBHTLD010000035.1"/>
</dbReference>
<evidence type="ECO:0000256" key="7">
    <source>
        <dbReference type="SAM" id="Phobius"/>
    </source>
</evidence>
<evidence type="ECO:0000256" key="3">
    <source>
        <dbReference type="ARBA" id="ARBA00022475"/>
    </source>
</evidence>
<evidence type="ECO:0000313" key="8">
    <source>
        <dbReference type="EMBL" id="MFD1185762.1"/>
    </source>
</evidence>
<proteinExistence type="inferred from homology"/>